<dbReference type="InterPro" id="IPR027640">
    <property type="entry name" value="Kinesin-like_fam"/>
</dbReference>
<dbReference type="OrthoDB" id="3176171at2759"/>
<dbReference type="Proteomes" id="UP000441208">
    <property type="component" value="Unassembled WGS sequence"/>
</dbReference>
<dbReference type="Gene3D" id="3.40.850.10">
    <property type="entry name" value="Kinesin motor domain"/>
    <property type="match status" value="1"/>
</dbReference>
<evidence type="ECO:0000256" key="1">
    <source>
        <dbReference type="ARBA" id="ARBA00022741"/>
    </source>
</evidence>
<evidence type="ECO:0000313" key="18">
    <source>
        <dbReference type="Proteomes" id="UP000440367"/>
    </source>
</evidence>
<evidence type="ECO:0000256" key="6">
    <source>
        <dbReference type="SAM" id="MobiDB-lite"/>
    </source>
</evidence>
<dbReference type="PROSITE" id="PS50067">
    <property type="entry name" value="KINESIN_MOTOR_2"/>
    <property type="match status" value="1"/>
</dbReference>
<evidence type="ECO:0000256" key="2">
    <source>
        <dbReference type="ARBA" id="ARBA00022840"/>
    </source>
</evidence>
<dbReference type="PROSITE" id="PS00411">
    <property type="entry name" value="KINESIN_MOTOR_1"/>
    <property type="match status" value="1"/>
</dbReference>
<evidence type="ECO:0000313" key="15">
    <source>
        <dbReference type="Proteomes" id="UP000429523"/>
    </source>
</evidence>
<dbReference type="GO" id="GO:0005874">
    <property type="term" value="C:microtubule"/>
    <property type="evidence" value="ECO:0007669"/>
    <property type="project" value="UniProtKB-KW"/>
</dbReference>
<evidence type="ECO:0000313" key="8">
    <source>
        <dbReference type="EMBL" id="KAE8948127.1"/>
    </source>
</evidence>
<evidence type="ECO:0000313" key="20">
    <source>
        <dbReference type="Proteomes" id="UP000441208"/>
    </source>
</evidence>
<dbReference type="EMBL" id="QXGE01000190">
    <property type="protein sequence ID" value="KAE9320821.1"/>
    <property type="molecule type" value="Genomic_DNA"/>
</dbReference>
<reference evidence="15 16" key="1">
    <citation type="submission" date="2018-08" db="EMBL/GenBank/DDBJ databases">
        <title>Genomic investigation of the strawberry pathogen Phytophthora fragariae indicates pathogenicity is determined by transcriptional variation in three key races.</title>
        <authorList>
            <person name="Adams T.M."/>
            <person name="Armitage A.D."/>
            <person name="Sobczyk M.K."/>
            <person name="Bates H.J."/>
            <person name="Dunwell J.M."/>
            <person name="Nellist C.F."/>
            <person name="Harrison R.J."/>
        </authorList>
    </citation>
    <scope>NUCLEOTIDE SEQUENCE [LARGE SCALE GENOMIC DNA]</scope>
    <source>
        <strain evidence="13 17">A4</strain>
        <strain evidence="12 18">BC-1</strain>
        <strain evidence="11 16">NOV-27</strain>
        <strain evidence="10 19">NOV-5</strain>
        <strain evidence="9 20">NOV-71</strain>
        <strain evidence="14 21">NOV-77</strain>
        <strain evidence="8 15">NOV-9</strain>
    </source>
</reference>
<name>A0A6A3FUL3_9STRA</name>
<dbReference type="EMBL" id="QXFZ01000071">
    <property type="protein sequence ID" value="KAE9135314.1"/>
    <property type="molecule type" value="Genomic_DNA"/>
</dbReference>
<dbReference type="EMBL" id="QXFY01000069">
    <property type="protein sequence ID" value="KAE9358850.1"/>
    <property type="molecule type" value="Genomic_DNA"/>
</dbReference>
<dbReference type="PANTHER" id="PTHR47972">
    <property type="entry name" value="KINESIN-LIKE PROTEIN KLP-3"/>
    <property type="match status" value="1"/>
</dbReference>
<dbReference type="InterPro" id="IPR027417">
    <property type="entry name" value="P-loop_NTPase"/>
</dbReference>
<sequence length="898" mass="100826">MESDRRASPERYQAGSGHVLSHFASIATPDAASKKKSEWQRRSALNSSAISASAFQSGPRSVPRPSQRPVKVFDDFVLDNQTESSDRSSELSAETTAEPKSYALSFSPPHHKLKKSRRETTETFRSSSSGLRASYREETPVPAEEETYSPVTASVEFLMSRDPEEEERVLTSKSDKEKAYMYKKRYTDTYEHAVALLKHAATLERERADKLSDLEYLRSTIKTQTQIINTMSDNQHVNESTDYQQEKKIQALCREVTGLVMQLSQRDTLINSLHEERNRSARVINELKMSQGSNSMSGGMRSTSELRDLEQQLQAAIHEKQQALDREAKVTAQLKDLQLLYQKCEAARSALSDGLDRAEQQTTALHAQWVQEKKTLLSSVEKDDQKLAKFAAECEQLRKEKETLNASLRMTSQNEKKYLATVETQRTAVEKSQSAIAQLEAELNDLRPQLSVLNGKDARISTLESDLSGTREKLRRCLVRVDELDERLEQRAEEAEAAKAQFQERTAFLEQRIFSAEAVRRSLHNKVMELKGNIRVFCRVRPALQHELSSSRNEEIFSFPDYRGERRQIELSANPKSHVGYGQNGARSVVKKYNFDFDLVFDSKCSQEDVFLEVSALIQSALDGYNVCIFAYGQTGSGKTYTMQGREEDADSELMEPSPDMGIVGRAISHIFASMDDLRSSGWDFNANLELVEIYNETLRDLLAPAGSTDKIDLRLDSEGKVVVVNSCIHDVKNDQEAWSILREAMTRRSTKSTKMNDRSSRSHCVITFRLSGVNSLTGDQRTGVINLVDLAGSERLSKSGSDSNKELMKEATSINKSLSALGNVICALAKKSTHVPFRDSKLTHFLSSSLGGDSKTLMICNLSPLGEHRDETLNSLRFAKMVNSCEITYASTVSSRS</sequence>
<dbReference type="EMBL" id="QXGA01000060">
    <property type="protein sequence ID" value="KAE9153713.1"/>
    <property type="molecule type" value="Genomic_DNA"/>
</dbReference>
<keyword evidence="5" id="KW-0175">Coiled coil</keyword>
<dbReference type="PRINTS" id="PR00380">
    <property type="entry name" value="KINESINHEAVY"/>
</dbReference>
<dbReference type="Proteomes" id="UP000486351">
    <property type="component" value="Unassembled WGS sequence"/>
</dbReference>
<dbReference type="GO" id="GO:0003777">
    <property type="term" value="F:microtubule motor activity"/>
    <property type="evidence" value="ECO:0007669"/>
    <property type="project" value="InterPro"/>
</dbReference>
<feature type="coiled-coil region" evidence="5">
    <location>
        <begin position="306"/>
        <end position="449"/>
    </location>
</feature>
<dbReference type="EMBL" id="QXGD01000028">
    <property type="protein sequence ID" value="KAE9257266.1"/>
    <property type="molecule type" value="Genomic_DNA"/>
</dbReference>
<dbReference type="Pfam" id="PF00225">
    <property type="entry name" value="Kinesin"/>
    <property type="match status" value="1"/>
</dbReference>
<keyword evidence="3 4" id="KW-0505">Motor protein</keyword>
<feature type="region of interest" description="Disordered" evidence="6">
    <location>
        <begin position="30"/>
        <end position="148"/>
    </location>
</feature>
<dbReference type="InterPro" id="IPR036961">
    <property type="entry name" value="Kinesin_motor_dom_sf"/>
</dbReference>
<dbReference type="FunFam" id="3.40.850.10:FF:000372">
    <property type="entry name" value="Kinesin-like protein"/>
    <property type="match status" value="1"/>
</dbReference>
<protein>
    <recommendedName>
        <fullName evidence="4">Kinesin-like protein</fullName>
    </recommendedName>
</protein>
<dbReference type="Proteomes" id="UP000429523">
    <property type="component" value="Unassembled WGS sequence"/>
</dbReference>
<evidence type="ECO:0000313" key="19">
    <source>
        <dbReference type="Proteomes" id="UP000440732"/>
    </source>
</evidence>
<evidence type="ECO:0000313" key="11">
    <source>
        <dbReference type="EMBL" id="KAE9232530.1"/>
    </source>
</evidence>
<evidence type="ECO:0000313" key="12">
    <source>
        <dbReference type="EMBL" id="KAE9257266.1"/>
    </source>
</evidence>
<evidence type="ECO:0000313" key="14">
    <source>
        <dbReference type="EMBL" id="KAE9358850.1"/>
    </source>
</evidence>
<keyword evidence="16" id="KW-1185">Reference proteome</keyword>
<dbReference type="GO" id="GO:0008017">
    <property type="term" value="F:microtubule binding"/>
    <property type="evidence" value="ECO:0007669"/>
    <property type="project" value="InterPro"/>
</dbReference>
<evidence type="ECO:0000313" key="17">
    <source>
        <dbReference type="Proteomes" id="UP000437068"/>
    </source>
</evidence>
<dbReference type="PANTHER" id="PTHR47972:SF28">
    <property type="entry name" value="KINESIN-LIKE PROTEIN KLP-3"/>
    <property type="match status" value="1"/>
</dbReference>
<dbReference type="EMBL" id="QXGF01000060">
    <property type="protein sequence ID" value="KAE8948127.1"/>
    <property type="molecule type" value="Genomic_DNA"/>
</dbReference>
<dbReference type="Proteomes" id="UP000440732">
    <property type="component" value="Unassembled WGS sequence"/>
</dbReference>
<accession>A0A6A3FUL3</accession>
<gene>
    <name evidence="13" type="ORF">PF001_g5218</name>
    <name evidence="12" type="ORF">PF002_g1193</name>
    <name evidence="11" type="ORF">PF005_g2702</name>
    <name evidence="10" type="ORF">PF006_g2178</name>
    <name evidence="9" type="ORF">PF007_g2595</name>
    <name evidence="14" type="ORF">PF008_g2517</name>
    <name evidence="8" type="ORF">PF009_g2306</name>
</gene>
<dbReference type="AlphaFoldDB" id="A0A6A3FUL3"/>
<keyword evidence="4" id="KW-0493">Microtubule</keyword>
<dbReference type="Proteomes" id="UP000440367">
    <property type="component" value="Unassembled WGS sequence"/>
</dbReference>
<evidence type="ECO:0000256" key="3">
    <source>
        <dbReference type="PROSITE-ProRule" id="PRU00283"/>
    </source>
</evidence>
<keyword evidence="1 3" id="KW-0547">Nucleotide-binding</keyword>
<feature type="compositionally biased region" description="Low complexity" evidence="6">
    <location>
        <begin position="43"/>
        <end position="70"/>
    </location>
</feature>
<evidence type="ECO:0000256" key="5">
    <source>
        <dbReference type="SAM" id="Coils"/>
    </source>
</evidence>
<evidence type="ECO:0000313" key="21">
    <source>
        <dbReference type="Proteomes" id="UP000486351"/>
    </source>
</evidence>
<dbReference type="Proteomes" id="UP000437068">
    <property type="component" value="Unassembled WGS sequence"/>
</dbReference>
<proteinExistence type="inferred from homology"/>
<dbReference type="GO" id="GO:0007018">
    <property type="term" value="P:microtubule-based movement"/>
    <property type="evidence" value="ECO:0007669"/>
    <property type="project" value="InterPro"/>
</dbReference>
<evidence type="ECO:0000313" key="10">
    <source>
        <dbReference type="EMBL" id="KAE9153713.1"/>
    </source>
</evidence>
<feature type="compositionally biased region" description="Basic and acidic residues" evidence="6">
    <location>
        <begin position="32"/>
        <end position="41"/>
    </location>
</feature>
<dbReference type="InterPro" id="IPR019821">
    <property type="entry name" value="Kinesin_motor_CS"/>
</dbReference>
<organism evidence="8 15">
    <name type="scientific">Phytophthora fragariae</name>
    <dbReference type="NCBI Taxonomy" id="53985"/>
    <lineage>
        <taxon>Eukaryota</taxon>
        <taxon>Sar</taxon>
        <taxon>Stramenopiles</taxon>
        <taxon>Oomycota</taxon>
        <taxon>Peronosporomycetes</taxon>
        <taxon>Peronosporales</taxon>
        <taxon>Peronosporaceae</taxon>
        <taxon>Phytophthora</taxon>
    </lineage>
</organism>
<evidence type="ECO:0000313" key="13">
    <source>
        <dbReference type="EMBL" id="KAE9320821.1"/>
    </source>
</evidence>
<dbReference type="SMART" id="SM00129">
    <property type="entry name" value="KISc"/>
    <property type="match status" value="1"/>
</dbReference>
<dbReference type="GO" id="GO:0005524">
    <property type="term" value="F:ATP binding"/>
    <property type="evidence" value="ECO:0007669"/>
    <property type="project" value="UniProtKB-UniRule"/>
</dbReference>
<dbReference type="SUPFAM" id="SSF52540">
    <property type="entry name" value="P-loop containing nucleoside triphosphate hydrolases"/>
    <property type="match status" value="1"/>
</dbReference>
<evidence type="ECO:0000313" key="16">
    <source>
        <dbReference type="Proteomes" id="UP000433483"/>
    </source>
</evidence>
<keyword evidence="2 3" id="KW-0067">ATP-binding</keyword>
<feature type="coiled-coil region" evidence="5">
    <location>
        <begin position="478"/>
        <end position="512"/>
    </location>
</feature>
<evidence type="ECO:0000256" key="4">
    <source>
        <dbReference type="RuleBase" id="RU000394"/>
    </source>
</evidence>
<evidence type="ECO:0000313" key="9">
    <source>
        <dbReference type="EMBL" id="KAE9135314.1"/>
    </source>
</evidence>
<dbReference type="InterPro" id="IPR001752">
    <property type="entry name" value="Kinesin_motor_dom"/>
</dbReference>
<comment type="caution">
    <text evidence="8">The sequence shown here is derived from an EMBL/GenBank/DDBJ whole genome shotgun (WGS) entry which is preliminary data.</text>
</comment>
<evidence type="ECO:0000259" key="7">
    <source>
        <dbReference type="PROSITE" id="PS50067"/>
    </source>
</evidence>
<feature type="binding site" evidence="3">
    <location>
        <begin position="633"/>
        <end position="640"/>
    </location>
    <ligand>
        <name>ATP</name>
        <dbReference type="ChEBI" id="CHEBI:30616"/>
    </ligand>
</feature>
<comment type="similarity">
    <text evidence="3 4">Belongs to the TRAFAC class myosin-kinesin ATPase superfamily. Kinesin family.</text>
</comment>
<dbReference type="EMBL" id="QXGB01000075">
    <property type="protein sequence ID" value="KAE9232530.1"/>
    <property type="molecule type" value="Genomic_DNA"/>
</dbReference>
<dbReference type="Proteomes" id="UP000433483">
    <property type="component" value="Unassembled WGS sequence"/>
</dbReference>
<feature type="domain" description="Kinesin motor" evidence="7">
    <location>
        <begin position="533"/>
        <end position="886"/>
    </location>
</feature>